<organism evidence="1 2">
    <name type="scientific">Ktedonobacter racemifer DSM 44963</name>
    <dbReference type="NCBI Taxonomy" id="485913"/>
    <lineage>
        <taxon>Bacteria</taxon>
        <taxon>Bacillati</taxon>
        <taxon>Chloroflexota</taxon>
        <taxon>Ktedonobacteria</taxon>
        <taxon>Ktedonobacterales</taxon>
        <taxon>Ktedonobacteraceae</taxon>
        <taxon>Ktedonobacter</taxon>
    </lineage>
</organism>
<dbReference type="RefSeq" id="WP_007904394.1">
    <property type="nucleotide sequence ID" value="NZ_ADVG01000001.1"/>
</dbReference>
<evidence type="ECO:0000313" key="2">
    <source>
        <dbReference type="Proteomes" id="UP000004508"/>
    </source>
</evidence>
<gene>
    <name evidence="1" type="ORF">Krac_9892</name>
</gene>
<dbReference type="EMBL" id="ADVG01000001">
    <property type="protein sequence ID" value="EFH88429.1"/>
    <property type="molecule type" value="Genomic_DNA"/>
</dbReference>
<dbReference type="OrthoDB" id="273556at2"/>
<evidence type="ECO:0008006" key="3">
    <source>
        <dbReference type="Google" id="ProtNLM"/>
    </source>
</evidence>
<accession>D6TE56</accession>
<keyword evidence="2" id="KW-1185">Reference proteome</keyword>
<protein>
    <recommendedName>
        <fullName evidence="3">Transposase IS116/IS110/IS902 family protein</fullName>
    </recommendedName>
</protein>
<dbReference type="AlphaFoldDB" id="D6TE56"/>
<dbReference type="Proteomes" id="UP000004508">
    <property type="component" value="Unassembled WGS sequence"/>
</dbReference>
<proteinExistence type="predicted"/>
<comment type="caution">
    <text evidence="1">The sequence shown here is derived from an EMBL/GenBank/DDBJ whole genome shotgun (WGS) entry which is preliminary data.</text>
</comment>
<dbReference type="InterPro" id="IPR047650">
    <property type="entry name" value="Transpos_IS110"/>
</dbReference>
<dbReference type="InParanoid" id="D6TE56"/>
<sequence length="122" mass="14061">MRAALVEAAWMAVEHHPHWKDQFERLAMRIGKRKAIVAIARKLLVIIWHVLSKQEADRHADQAMVTRAIMEWARNKSTATRQGLSRVEFVRRELDRVGIGAEMESFVFNSRTYHLPASARSG</sequence>
<evidence type="ECO:0000313" key="1">
    <source>
        <dbReference type="EMBL" id="EFH88429.1"/>
    </source>
</evidence>
<name>D6TE56_KTERA</name>
<dbReference type="PANTHER" id="PTHR33055:SF13">
    <property type="entry name" value="TRANSPOSASE"/>
    <property type="match status" value="1"/>
</dbReference>
<reference evidence="1 2" key="1">
    <citation type="journal article" date="2011" name="Stand. Genomic Sci.">
        <title>Non-contiguous finished genome sequence and contextual data of the filamentous soil bacterium Ktedonobacter racemifer type strain (SOSP1-21).</title>
        <authorList>
            <person name="Chang Y.J."/>
            <person name="Land M."/>
            <person name="Hauser L."/>
            <person name="Chertkov O."/>
            <person name="Del Rio T.G."/>
            <person name="Nolan M."/>
            <person name="Copeland A."/>
            <person name="Tice H."/>
            <person name="Cheng J.F."/>
            <person name="Lucas S."/>
            <person name="Han C."/>
            <person name="Goodwin L."/>
            <person name="Pitluck S."/>
            <person name="Ivanova N."/>
            <person name="Ovchinikova G."/>
            <person name="Pati A."/>
            <person name="Chen A."/>
            <person name="Palaniappan K."/>
            <person name="Mavromatis K."/>
            <person name="Liolios K."/>
            <person name="Brettin T."/>
            <person name="Fiebig A."/>
            <person name="Rohde M."/>
            <person name="Abt B."/>
            <person name="Goker M."/>
            <person name="Detter J.C."/>
            <person name="Woyke T."/>
            <person name="Bristow J."/>
            <person name="Eisen J.A."/>
            <person name="Markowitz V."/>
            <person name="Hugenholtz P."/>
            <person name="Kyrpides N.C."/>
            <person name="Klenk H.P."/>
            <person name="Lapidus A."/>
        </authorList>
    </citation>
    <scope>NUCLEOTIDE SEQUENCE [LARGE SCALE GENOMIC DNA]</scope>
    <source>
        <strain evidence="2">DSM 44963</strain>
    </source>
</reference>
<dbReference type="PANTHER" id="PTHR33055">
    <property type="entry name" value="TRANSPOSASE FOR INSERTION SEQUENCE ELEMENT IS1111A"/>
    <property type="match status" value="1"/>
</dbReference>